<gene>
    <name evidence="2" type="ORF">KCJAJFAP_01317</name>
</gene>
<protein>
    <submittedName>
        <fullName evidence="2">Uncharacterized protein</fullName>
    </submittedName>
</protein>
<keyword evidence="1" id="KW-1133">Transmembrane helix</keyword>
<feature type="transmembrane region" description="Helical" evidence="1">
    <location>
        <begin position="81"/>
        <end position="102"/>
    </location>
</feature>
<feature type="transmembrane region" description="Helical" evidence="1">
    <location>
        <begin position="123"/>
        <end position="145"/>
    </location>
</feature>
<reference evidence="2 3" key="1">
    <citation type="submission" date="2019-10" db="EMBL/GenBank/DDBJ databases">
        <authorList>
            <person name="Wolf R A."/>
        </authorList>
    </citation>
    <scope>NUCLEOTIDE SEQUENCE [LARGE SCALE GENOMIC DNA]</scope>
    <source>
        <strain evidence="2">Collinsella_aerofaciens_MC2</strain>
    </source>
</reference>
<feature type="transmembrane region" description="Helical" evidence="1">
    <location>
        <begin position="26"/>
        <end position="50"/>
    </location>
</feature>
<accession>A0A5K1JF82</accession>
<evidence type="ECO:0000256" key="1">
    <source>
        <dbReference type="SAM" id="Phobius"/>
    </source>
</evidence>
<organism evidence="2 3">
    <name type="scientific">Collinsella aerofaciens</name>
    <dbReference type="NCBI Taxonomy" id="74426"/>
    <lineage>
        <taxon>Bacteria</taxon>
        <taxon>Bacillati</taxon>
        <taxon>Actinomycetota</taxon>
        <taxon>Coriobacteriia</taxon>
        <taxon>Coriobacteriales</taxon>
        <taxon>Coriobacteriaceae</taxon>
        <taxon>Collinsella</taxon>
    </lineage>
</organism>
<sequence>MNASLQIPSSAVETAPRTTKGEVVKLVQGALLIAVVGIASVAAPFCVWKGEVALFLNDSFHTNCSVSEIAECASAAPGSDWALLLVAALVAAYPAYHAVWRVREGLGLSCEAPVFSRRVSRSLAAVSACLLLAMLFMGYGTSWLINGSAMGDQSLVESGHNVWNVSIVIMLGCALMCLFKWFLAKGPGRNFGSGFAVELVRLADVLLKRASPNLVLCYVAELLACLLALAFIVVAYVAVSVAIALAFAAVALVVCLAGIPIILAASWRG</sequence>
<feature type="transmembrane region" description="Helical" evidence="1">
    <location>
        <begin position="215"/>
        <end position="237"/>
    </location>
</feature>
<dbReference type="RefSeq" id="WP_152077327.1">
    <property type="nucleotide sequence ID" value="NZ_CAAKNU010000099.1"/>
</dbReference>
<feature type="transmembrane region" description="Helical" evidence="1">
    <location>
        <begin position="165"/>
        <end position="183"/>
    </location>
</feature>
<evidence type="ECO:0000313" key="2">
    <source>
        <dbReference type="EMBL" id="VWM03538.1"/>
    </source>
</evidence>
<dbReference type="Proteomes" id="UP000361836">
    <property type="component" value="Unassembled WGS sequence"/>
</dbReference>
<keyword evidence="1" id="KW-0472">Membrane</keyword>
<feature type="transmembrane region" description="Helical" evidence="1">
    <location>
        <begin position="243"/>
        <end position="265"/>
    </location>
</feature>
<keyword evidence="1" id="KW-0812">Transmembrane</keyword>
<evidence type="ECO:0000313" key="3">
    <source>
        <dbReference type="Proteomes" id="UP000361836"/>
    </source>
</evidence>
<dbReference type="AlphaFoldDB" id="A0A5K1JF82"/>
<dbReference type="EMBL" id="CABWIE010000036">
    <property type="protein sequence ID" value="VWM03538.1"/>
    <property type="molecule type" value="Genomic_DNA"/>
</dbReference>
<keyword evidence="3" id="KW-1185">Reference proteome</keyword>
<name>A0A5K1JF82_9ACTN</name>
<proteinExistence type="predicted"/>